<dbReference type="PANTHER" id="PTHR33116">
    <property type="entry name" value="REVERSE TRANSCRIPTASE ZINC-BINDING DOMAIN-CONTAINING PROTEIN-RELATED-RELATED"/>
    <property type="match status" value="1"/>
</dbReference>
<sequence length="336" mass="38572">MAPLWRLSLPAAKLDDSLADRRVKASILSILKLSQGSFPFRYLGCWISPYRIPMCKFKPLVDKVDSRLAQWKSLSLSMAGRITLANSVVMSMPAYTLNTCAIPDTILDGITRSVRKFIWSSNDKDKALYLINWRTVIEPKSEGGLGIRDLKMMRTSLLAKHALELINRRDKTWVYLMEDKYGKLCPWNITDHTNISWTYRTMIKVTKVITPYIAPLNIHMCDSILHFPWLFDTPICFKPTFINIDYDLSGMQLRNITDEGKWDQAIIDNLFPLEVNELIREKKFSSEEIQEKWVWTSGTGGATLTSAIYDTLRTKTGERAWMGWKKTLETTCGPKG</sequence>
<keyword evidence="2" id="KW-1185">Reference proteome</keyword>
<protein>
    <submittedName>
        <fullName evidence="1">Uncharacterized protein</fullName>
    </submittedName>
</protein>
<dbReference type="Proteomes" id="UP001085076">
    <property type="component" value="Miscellaneous, Linkage group lg04"/>
</dbReference>
<accession>A0A9D5CIJ0</accession>
<evidence type="ECO:0000313" key="1">
    <source>
        <dbReference type="EMBL" id="KAJ0973685.1"/>
    </source>
</evidence>
<reference evidence="1" key="2">
    <citation type="journal article" date="2022" name="Hortic Res">
        <title>The genome of Dioscorea zingiberensis sheds light on the biosynthesis, origin and evolution of the medicinally important diosgenin saponins.</title>
        <authorList>
            <person name="Li Y."/>
            <person name="Tan C."/>
            <person name="Li Z."/>
            <person name="Guo J."/>
            <person name="Li S."/>
            <person name="Chen X."/>
            <person name="Wang C."/>
            <person name="Dai X."/>
            <person name="Yang H."/>
            <person name="Song W."/>
            <person name="Hou L."/>
            <person name="Xu J."/>
            <person name="Tong Z."/>
            <person name="Xu A."/>
            <person name="Yuan X."/>
            <person name="Wang W."/>
            <person name="Yang Q."/>
            <person name="Chen L."/>
            <person name="Sun Z."/>
            <person name="Wang K."/>
            <person name="Pan B."/>
            <person name="Chen J."/>
            <person name="Bao Y."/>
            <person name="Liu F."/>
            <person name="Qi X."/>
            <person name="Gang D.R."/>
            <person name="Wen J."/>
            <person name="Li J."/>
        </authorList>
    </citation>
    <scope>NUCLEOTIDE SEQUENCE</scope>
    <source>
        <strain evidence="1">Dzin_1.0</strain>
    </source>
</reference>
<organism evidence="1 2">
    <name type="scientific">Dioscorea zingiberensis</name>
    <dbReference type="NCBI Taxonomy" id="325984"/>
    <lineage>
        <taxon>Eukaryota</taxon>
        <taxon>Viridiplantae</taxon>
        <taxon>Streptophyta</taxon>
        <taxon>Embryophyta</taxon>
        <taxon>Tracheophyta</taxon>
        <taxon>Spermatophyta</taxon>
        <taxon>Magnoliopsida</taxon>
        <taxon>Liliopsida</taxon>
        <taxon>Dioscoreales</taxon>
        <taxon>Dioscoreaceae</taxon>
        <taxon>Dioscorea</taxon>
    </lineage>
</organism>
<dbReference type="PANTHER" id="PTHR33116:SF78">
    <property type="entry name" value="OS12G0587133 PROTEIN"/>
    <property type="match status" value="1"/>
</dbReference>
<comment type="caution">
    <text evidence="1">The sequence shown here is derived from an EMBL/GenBank/DDBJ whole genome shotgun (WGS) entry which is preliminary data.</text>
</comment>
<evidence type="ECO:0000313" key="2">
    <source>
        <dbReference type="Proteomes" id="UP001085076"/>
    </source>
</evidence>
<reference evidence="1" key="1">
    <citation type="submission" date="2021-03" db="EMBL/GenBank/DDBJ databases">
        <authorList>
            <person name="Li Z."/>
            <person name="Yang C."/>
        </authorList>
    </citation>
    <scope>NUCLEOTIDE SEQUENCE</scope>
    <source>
        <strain evidence="1">Dzin_1.0</strain>
        <tissue evidence="1">Leaf</tissue>
    </source>
</reference>
<gene>
    <name evidence="1" type="ORF">J5N97_015650</name>
</gene>
<dbReference type="AlphaFoldDB" id="A0A9D5CIJ0"/>
<name>A0A9D5CIJ0_9LILI</name>
<dbReference type="OrthoDB" id="786963at2759"/>
<proteinExistence type="predicted"/>
<dbReference type="EMBL" id="JAGGNH010000004">
    <property type="protein sequence ID" value="KAJ0973685.1"/>
    <property type="molecule type" value="Genomic_DNA"/>
</dbReference>